<evidence type="ECO:0000313" key="2">
    <source>
        <dbReference type="Proteomes" id="UP000324974"/>
    </source>
</evidence>
<evidence type="ECO:0000313" key="1">
    <source>
        <dbReference type="EMBL" id="QEL20964.1"/>
    </source>
</evidence>
<name>A0A5C1AUN5_9BACT</name>
<dbReference type="AlphaFoldDB" id="A0A5C1AUN5"/>
<gene>
    <name evidence="1" type="ORF">PX52LOC_08092</name>
</gene>
<protein>
    <submittedName>
        <fullName evidence="1">Nucleotidyltransferase</fullName>
    </submittedName>
</protein>
<dbReference type="PANTHER" id="PTHR34817:SF2">
    <property type="entry name" value="NUCLEOTIDYLTRANSFERASE"/>
    <property type="match status" value="1"/>
</dbReference>
<accession>A0A5C1AUN5</accession>
<keyword evidence="2" id="KW-1185">Reference proteome</keyword>
<dbReference type="KEGG" id="lrs:PX52LOC_08092"/>
<dbReference type="PANTHER" id="PTHR34817">
    <property type="entry name" value="NUCLEOTIDYLTRANSFERASE"/>
    <property type="match status" value="1"/>
</dbReference>
<reference evidence="2" key="1">
    <citation type="submission" date="2019-08" db="EMBL/GenBank/DDBJ databases">
        <title>Limnoglobus roseus gen. nov., sp. nov., a novel freshwater planctomycete with a giant genome from the family Gemmataceae.</title>
        <authorList>
            <person name="Kulichevskaya I.S."/>
            <person name="Naumoff D.G."/>
            <person name="Miroshnikov K."/>
            <person name="Ivanova A."/>
            <person name="Philippov D.A."/>
            <person name="Hakobyan A."/>
            <person name="Rijpstra I.C."/>
            <person name="Sinninghe Damste J.S."/>
            <person name="Liesack W."/>
            <person name="Dedysh S.N."/>
        </authorList>
    </citation>
    <scope>NUCLEOTIDE SEQUENCE [LARGE SCALE GENOMIC DNA]</scope>
    <source>
        <strain evidence="2">PX52</strain>
    </source>
</reference>
<dbReference type="RefSeq" id="WP_149115207.1">
    <property type="nucleotide sequence ID" value="NZ_CP042425.1"/>
</dbReference>
<dbReference type="Pfam" id="PF10127">
    <property type="entry name" value="RlaP"/>
    <property type="match status" value="1"/>
</dbReference>
<dbReference type="GO" id="GO:0016740">
    <property type="term" value="F:transferase activity"/>
    <property type="evidence" value="ECO:0007669"/>
    <property type="project" value="UniProtKB-KW"/>
</dbReference>
<dbReference type="InterPro" id="IPR018775">
    <property type="entry name" value="RlaP"/>
</dbReference>
<sequence>MTDDTLSTFIISVGTQVVLRFPHVIPGANAMKPKGSVGEVVESPTDNSRAYLVRFLDGQELRVKFGELLVRRADHSVEESATPGPDVRPFVIYQVLVGSRAFGLSTDSSDEDRRGVYLPPADWNWSLVKPPEQAESFADGVEEVHWEIEKFLRLALQVNPNLLETLWSPVVLHLDETGQELRDLRPCFLSRHLYRTYSGYVLSQFRLMKKRHDAAGTFKAKHAMHLIRLLHSGIHALRHGDIRVDVGEHREELLSIRSGSWSFADVQKRALELDREFQAAYETTQLPEKPDTERVNRFLIAARRKRATQ</sequence>
<dbReference type="Proteomes" id="UP000324974">
    <property type="component" value="Chromosome"/>
</dbReference>
<proteinExistence type="predicted"/>
<keyword evidence="1" id="KW-0808">Transferase</keyword>
<organism evidence="1 2">
    <name type="scientific">Limnoglobus roseus</name>
    <dbReference type="NCBI Taxonomy" id="2598579"/>
    <lineage>
        <taxon>Bacteria</taxon>
        <taxon>Pseudomonadati</taxon>
        <taxon>Planctomycetota</taxon>
        <taxon>Planctomycetia</taxon>
        <taxon>Gemmatales</taxon>
        <taxon>Gemmataceae</taxon>
        <taxon>Limnoglobus</taxon>
    </lineage>
</organism>
<dbReference type="OrthoDB" id="243791at2"/>
<dbReference type="EMBL" id="CP042425">
    <property type="protein sequence ID" value="QEL20964.1"/>
    <property type="molecule type" value="Genomic_DNA"/>
</dbReference>